<sequence length="635" mass="71885">MVLSVVSFFALKRVRITQGKNVAYDELFHRGVNIIRGENGSGKSTIADFIFYGLGGEFDRWKDAAQNCSAVRIEVETEQSVLTVQRAVGGKQEPILVYYGSLEDSLDKGIDEWQRVPIRRPPSGLELSFTQIMFRAAGIPEAPNAANSNITMHQLLRLLYADQQTPPGKLFRFESFDTREIRDTVGQLVIGVNGYDLYESLIKLRELKTDYAEKDRLYKAAVMSLPSAEGLTSIAILDARLSELSVRKEQIANEIRNVDAAVEEDQAKQFVAERQTMHRRLQKLAGELQVSEQGLSDLADEQAELHQFIEHLEQQLIALSAAEDLSTKLGNIEFQYCPACLKPLSDKSSQHCVVCDEVIDEEKARSKYFELKVDNELQIRESRQLLAMKAAEADRLQSEARALRRAYASTMTDFSSRYDVSNSPRESYLAERYKSLGGLEREAEYMEELRATLQRIDELSAQRAKLNDDITLLEAKIKRLDASSTARVEKAMNLVSTIGKRILMKDLKRQEAFENPTTFSINFGDDAMLVDGKMNFAESSNVVLKNTSILSLLLGASYDAEFWHPKFLLMDNIEDKGMEQIRSHNYQKILIEESKNAKFPHQIIFTTSMLDPALEKSKLTVGPHYTREMKTLANI</sequence>
<dbReference type="EMBL" id="NJGD01000014">
    <property type="protein sequence ID" value="PJR12757.1"/>
    <property type="molecule type" value="Genomic_DNA"/>
</dbReference>
<feature type="coiled-coil region" evidence="1">
    <location>
        <begin position="439"/>
        <end position="483"/>
    </location>
</feature>
<dbReference type="AlphaFoldDB" id="A0A2J0YWW3"/>
<protein>
    <recommendedName>
        <fullName evidence="2">Rad50/SbcC-type AAA domain-containing protein</fullName>
    </recommendedName>
</protein>
<reference evidence="3 4" key="1">
    <citation type="submission" date="2017-06" db="EMBL/GenBank/DDBJ databases">
        <title>Ensifer strains isolated from leguminous trees and herbs display diverse denitrification phenotypes with some acting as strong N2O sinks.</title>
        <authorList>
            <person name="Woliy K."/>
            <person name="Mania D."/>
            <person name="Bakken L.R."/>
            <person name="Frostegard A."/>
        </authorList>
    </citation>
    <scope>NUCLEOTIDE SEQUENCE [LARGE SCALE GENOMIC DNA]</scope>
    <source>
        <strain evidence="3 4">AC50a</strain>
    </source>
</reference>
<dbReference type="GO" id="GO:0016887">
    <property type="term" value="F:ATP hydrolysis activity"/>
    <property type="evidence" value="ECO:0007669"/>
    <property type="project" value="InterPro"/>
</dbReference>
<dbReference type="PANTHER" id="PTHR32114">
    <property type="entry name" value="ABC TRANSPORTER ABCH.3"/>
    <property type="match status" value="1"/>
</dbReference>
<dbReference type="Proteomes" id="UP000231987">
    <property type="component" value="Unassembled WGS sequence"/>
</dbReference>
<dbReference type="SUPFAM" id="SSF52540">
    <property type="entry name" value="P-loop containing nucleoside triphosphate hydrolases"/>
    <property type="match status" value="1"/>
</dbReference>
<dbReference type="InterPro" id="IPR038729">
    <property type="entry name" value="Rad50/SbcC_AAA"/>
</dbReference>
<evidence type="ECO:0000256" key="1">
    <source>
        <dbReference type="SAM" id="Coils"/>
    </source>
</evidence>
<evidence type="ECO:0000313" key="3">
    <source>
        <dbReference type="EMBL" id="PJR12757.1"/>
    </source>
</evidence>
<name>A0A2J0YWW3_RHIML</name>
<evidence type="ECO:0000313" key="4">
    <source>
        <dbReference type="Proteomes" id="UP000231987"/>
    </source>
</evidence>
<evidence type="ECO:0000259" key="2">
    <source>
        <dbReference type="Pfam" id="PF13476"/>
    </source>
</evidence>
<organism evidence="3 4">
    <name type="scientific">Rhizobium meliloti</name>
    <name type="common">Ensifer meliloti</name>
    <name type="synonym">Sinorhizobium meliloti</name>
    <dbReference type="NCBI Taxonomy" id="382"/>
    <lineage>
        <taxon>Bacteria</taxon>
        <taxon>Pseudomonadati</taxon>
        <taxon>Pseudomonadota</taxon>
        <taxon>Alphaproteobacteria</taxon>
        <taxon>Hyphomicrobiales</taxon>
        <taxon>Rhizobiaceae</taxon>
        <taxon>Sinorhizobium/Ensifer group</taxon>
        <taxon>Sinorhizobium</taxon>
    </lineage>
</organism>
<comment type="caution">
    <text evidence="3">The sequence shown here is derived from an EMBL/GenBank/DDBJ whole genome shotgun (WGS) entry which is preliminary data.</text>
</comment>
<dbReference type="Pfam" id="PF13476">
    <property type="entry name" value="AAA_23"/>
    <property type="match status" value="1"/>
</dbReference>
<dbReference type="PANTHER" id="PTHR32114:SF2">
    <property type="entry name" value="ABC TRANSPORTER ABCH.3"/>
    <property type="match status" value="1"/>
</dbReference>
<keyword evidence="1" id="KW-0175">Coiled coil</keyword>
<dbReference type="Gene3D" id="3.40.50.300">
    <property type="entry name" value="P-loop containing nucleotide triphosphate hydrolases"/>
    <property type="match status" value="1"/>
</dbReference>
<accession>A0A2J0YWW3</accession>
<feature type="coiled-coil region" evidence="1">
    <location>
        <begin position="234"/>
        <end position="268"/>
    </location>
</feature>
<dbReference type="GO" id="GO:0006302">
    <property type="term" value="P:double-strand break repair"/>
    <property type="evidence" value="ECO:0007669"/>
    <property type="project" value="InterPro"/>
</dbReference>
<gene>
    <name evidence="3" type="ORF">CEJ86_24505</name>
</gene>
<feature type="domain" description="Rad50/SbcC-type AAA" evidence="2">
    <location>
        <begin position="28"/>
        <end position="315"/>
    </location>
</feature>
<feature type="coiled-coil region" evidence="1">
    <location>
        <begin position="379"/>
        <end position="406"/>
    </location>
</feature>
<dbReference type="InterPro" id="IPR027417">
    <property type="entry name" value="P-loop_NTPase"/>
</dbReference>
<proteinExistence type="predicted"/>